<reference evidence="2 3" key="1">
    <citation type="submission" date="2014-04" db="EMBL/GenBank/DDBJ databases">
        <authorList>
            <consortium name="DOE Joint Genome Institute"/>
            <person name="Kuo A."/>
            <person name="Martino E."/>
            <person name="Perotto S."/>
            <person name="Kohler A."/>
            <person name="Nagy L.G."/>
            <person name="Floudas D."/>
            <person name="Copeland A."/>
            <person name="Barry K.W."/>
            <person name="Cichocki N."/>
            <person name="Veneault-Fourrey C."/>
            <person name="LaButti K."/>
            <person name="Lindquist E.A."/>
            <person name="Lipzen A."/>
            <person name="Lundell T."/>
            <person name="Morin E."/>
            <person name="Murat C."/>
            <person name="Sun H."/>
            <person name="Tunlid A."/>
            <person name="Henrissat B."/>
            <person name="Grigoriev I.V."/>
            <person name="Hibbett D.S."/>
            <person name="Martin F."/>
            <person name="Nordberg H.P."/>
            <person name="Cantor M.N."/>
            <person name="Hua S.X."/>
        </authorList>
    </citation>
    <scope>NUCLEOTIDE SEQUENCE [LARGE SCALE GENOMIC DNA]</scope>
    <source>
        <strain evidence="2 3">Zn</strain>
    </source>
</reference>
<proteinExistence type="predicted"/>
<name>A0A0C3D7N3_OIDMZ</name>
<dbReference type="InterPro" id="IPR001279">
    <property type="entry name" value="Metallo-B-lactamas"/>
</dbReference>
<reference evidence="3" key="2">
    <citation type="submission" date="2015-01" db="EMBL/GenBank/DDBJ databases">
        <title>Evolutionary Origins and Diversification of the Mycorrhizal Mutualists.</title>
        <authorList>
            <consortium name="DOE Joint Genome Institute"/>
            <consortium name="Mycorrhizal Genomics Consortium"/>
            <person name="Kohler A."/>
            <person name="Kuo A."/>
            <person name="Nagy L.G."/>
            <person name="Floudas D."/>
            <person name="Copeland A."/>
            <person name="Barry K.W."/>
            <person name="Cichocki N."/>
            <person name="Veneault-Fourrey C."/>
            <person name="LaButti K."/>
            <person name="Lindquist E.A."/>
            <person name="Lipzen A."/>
            <person name="Lundell T."/>
            <person name="Morin E."/>
            <person name="Murat C."/>
            <person name="Riley R."/>
            <person name="Ohm R."/>
            <person name="Sun H."/>
            <person name="Tunlid A."/>
            <person name="Henrissat B."/>
            <person name="Grigoriev I.V."/>
            <person name="Hibbett D.S."/>
            <person name="Martin F."/>
        </authorList>
    </citation>
    <scope>NUCLEOTIDE SEQUENCE [LARGE SCALE GENOMIC DNA]</scope>
    <source>
        <strain evidence="3">Zn</strain>
    </source>
</reference>
<dbReference type="SMART" id="SM00849">
    <property type="entry name" value="Lactamase_B"/>
    <property type="match status" value="1"/>
</dbReference>
<organism evidence="2 3">
    <name type="scientific">Oidiodendron maius (strain Zn)</name>
    <dbReference type="NCBI Taxonomy" id="913774"/>
    <lineage>
        <taxon>Eukaryota</taxon>
        <taxon>Fungi</taxon>
        <taxon>Dikarya</taxon>
        <taxon>Ascomycota</taxon>
        <taxon>Pezizomycotina</taxon>
        <taxon>Leotiomycetes</taxon>
        <taxon>Leotiomycetes incertae sedis</taxon>
        <taxon>Myxotrichaceae</taxon>
        <taxon>Oidiodendron</taxon>
    </lineage>
</organism>
<dbReference type="OrthoDB" id="3341310at2759"/>
<dbReference type="InterPro" id="IPR050855">
    <property type="entry name" value="NDM-1-like"/>
</dbReference>
<dbReference type="PANTHER" id="PTHR42951:SF4">
    <property type="entry name" value="ACYL-COENZYME A THIOESTERASE MBLAC2"/>
    <property type="match status" value="1"/>
</dbReference>
<dbReference type="PANTHER" id="PTHR42951">
    <property type="entry name" value="METALLO-BETA-LACTAMASE DOMAIN-CONTAINING"/>
    <property type="match status" value="1"/>
</dbReference>
<dbReference type="STRING" id="913774.A0A0C3D7N3"/>
<dbReference type="InParanoid" id="A0A0C3D7N3"/>
<accession>A0A0C3D7N3</accession>
<feature type="domain" description="Metallo-beta-lactamase" evidence="1">
    <location>
        <begin position="41"/>
        <end position="240"/>
    </location>
</feature>
<dbReference type="HOGENOM" id="CLU_073674_0_0_1"/>
<dbReference type="SUPFAM" id="SSF56281">
    <property type="entry name" value="Metallo-hydrolase/oxidoreductase"/>
    <property type="match status" value="1"/>
</dbReference>
<evidence type="ECO:0000313" key="2">
    <source>
        <dbReference type="EMBL" id="KIM97917.1"/>
    </source>
</evidence>
<dbReference type="AlphaFoldDB" id="A0A0C3D7N3"/>
<dbReference type="InterPro" id="IPR036866">
    <property type="entry name" value="RibonucZ/Hydroxyglut_hydro"/>
</dbReference>
<sequence>MASDLWPQRSKDRSLPATSFIDRRVNSSTFLIIEDDSYGECPHIYVKTYPDHLLITDTGCNTPRLRRFSLTSLRQYLETYPLPSNNNQCLNPSSRKKYIILCTHCHYDHILGIPSFLPTQPHIIASNFQPSFILSDLPTHSLCKSLGIPTPEYDITHWARHLEYLTLDDTRFRIQFLHIPGHTPDSLAWYDIDERTLYVGDAFYERERRVPIPELPGDESSSLGPLQSAIIFPEEGNWIHFMSSLDLLESFVRHKNAELRRQYADLGDSMPRVRVCCGHLTLNADAQEMVTQGRSLFKRIIRGDVPVSRSLMKRGSLHDFWLEEGSGFSVLAPRRLYEEAREHFR</sequence>
<dbReference type="CDD" id="cd06262">
    <property type="entry name" value="metallo-hydrolase-like_MBL-fold"/>
    <property type="match status" value="1"/>
</dbReference>
<keyword evidence="3" id="KW-1185">Reference proteome</keyword>
<dbReference type="Pfam" id="PF00753">
    <property type="entry name" value="Lactamase_B"/>
    <property type="match status" value="1"/>
</dbReference>
<evidence type="ECO:0000313" key="3">
    <source>
        <dbReference type="Proteomes" id="UP000054321"/>
    </source>
</evidence>
<dbReference type="Gene3D" id="3.60.15.10">
    <property type="entry name" value="Ribonuclease Z/Hydroxyacylglutathione hydrolase-like"/>
    <property type="match status" value="1"/>
</dbReference>
<dbReference type="EMBL" id="KN832881">
    <property type="protein sequence ID" value="KIM97917.1"/>
    <property type="molecule type" value="Genomic_DNA"/>
</dbReference>
<gene>
    <name evidence="2" type="ORF">OIDMADRAFT_203193</name>
</gene>
<dbReference type="Proteomes" id="UP000054321">
    <property type="component" value="Unassembled WGS sequence"/>
</dbReference>
<protein>
    <recommendedName>
        <fullName evidence="1">Metallo-beta-lactamase domain-containing protein</fullName>
    </recommendedName>
</protein>
<evidence type="ECO:0000259" key="1">
    <source>
        <dbReference type="SMART" id="SM00849"/>
    </source>
</evidence>